<dbReference type="SMR" id="A0A498J4R3"/>
<proteinExistence type="predicted"/>
<dbReference type="Gramene" id="mRNA:MD09G0193400">
    <property type="protein sequence ID" value="mRNA:MD09G0193400"/>
    <property type="gene ID" value="MD09G0193400"/>
</dbReference>
<dbReference type="AlphaFoldDB" id="A0A498J4R3"/>
<gene>
    <name evidence="3" type="ORF">DVH24_000060</name>
</gene>
<keyword evidence="1" id="KW-0175">Coiled coil</keyword>
<evidence type="ECO:0000313" key="3">
    <source>
        <dbReference type="EMBL" id="RXH88461.1"/>
    </source>
</evidence>
<dbReference type="OrthoDB" id="1724644at2759"/>
<feature type="compositionally biased region" description="Polar residues" evidence="2">
    <location>
        <begin position="237"/>
        <end position="256"/>
    </location>
</feature>
<evidence type="ECO:0000256" key="2">
    <source>
        <dbReference type="SAM" id="MobiDB-lite"/>
    </source>
</evidence>
<evidence type="ECO:0000256" key="1">
    <source>
        <dbReference type="SAM" id="Coils"/>
    </source>
</evidence>
<comment type="caution">
    <text evidence="3">The sequence shown here is derived from an EMBL/GenBank/DDBJ whole genome shotgun (WGS) entry which is preliminary data.</text>
</comment>
<name>A0A498J4R3_MALDO</name>
<feature type="compositionally biased region" description="Basic residues" evidence="2">
    <location>
        <begin position="54"/>
        <end position="65"/>
    </location>
</feature>
<protein>
    <submittedName>
        <fullName evidence="3">Uncharacterized protein</fullName>
    </submittedName>
</protein>
<organism evidence="3 4">
    <name type="scientific">Malus domestica</name>
    <name type="common">Apple</name>
    <name type="synonym">Pyrus malus</name>
    <dbReference type="NCBI Taxonomy" id="3750"/>
    <lineage>
        <taxon>Eukaryota</taxon>
        <taxon>Viridiplantae</taxon>
        <taxon>Streptophyta</taxon>
        <taxon>Embryophyta</taxon>
        <taxon>Tracheophyta</taxon>
        <taxon>Spermatophyta</taxon>
        <taxon>Magnoliopsida</taxon>
        <taxon>eudicotyledons</taxon>
        <taxon>Gunneridae</taxon>
        <taxon>Pentapetalae</taxon>
        <taxon>rosids</taxon>
        <taxon>fabids</taxon>
        <taxon>Rosales</taxon>
        <taxon>Rosaceae</taxon>
        <taxon>Amygdaloideae</taxon>
        <taxon>Maleae</taxon>
        <taxon>Malus</taxon>
    </lineage>
</organism>
<feature type="coiled-coil region" evidence="1">
    <location>
        <begin position="147"/>
        <end position="181"/>
    </location>
</feature>
<dbReference type="PANTHER" id="PTHR35099:SF10">
    <property type="entry name" value="BZIP DOMAIN-CONTAINING PROTEIN"/>
    <property type="match status" value="1"/>
</dbReference>
<accession>A0A498J4R3</accession>
<keyword evidence="4" id="KW-1185">Reference proteome</keyword>
<feature type="compositionally biased region" description="Polar residues" evidence="2">
    <location>
        <begin position="89"/>
        <end position="100"/>
    </location>
</feature>
<sequence length="282" mass="30660">MSSPADDGQDGWVKLAMNDEAAVVDLLLRLKHAAPPSPSKRSSTHGFPTLRWSVRQRRSRNVPRNHHADDVAAEGRKSKKGESSGARASPTTPLSWNGATSVSGGGGCVDGSEESSKPLKPTDTARSKVAVRSELTIFKRPRKKKTLAELKEEESLLLKERRNLKNELAVLRLTVEKQRATNESLKKVKLELQLPQTKMKATTLVLSGEAIWQQNEQINAVGYTTPIMTTSAHCNNAGTSQSSCPSNVSSKGQQEVGSRDTAFSLPDLNLPFGEDSSSEVLY</sequence>
<reference evidence="3 4" key="1">
    <citation type="submission" date="2018-10" db="EMBL/GenBank/DDBJ databases">
        <title>A high-quality apple genome assembly.</title>
        <authorList>
            <person name="Hu J."/>
        </authorList>
    </citation>
    <scope>NUCLEOTIDE SEQUENCE [LARGE SCALE GENOMIC DNA]</scope>
    <source>
        <strain evidence="4">cv. HFTH1</strain>
        <tissue evidence="3">Young leaf</tissue>
    </source>
</reference>
<dbReference type="PANTHER" id="PTHR35099">
    <property type="entry name" value="OS02G0182700 PROTEIN"/>
    <property type="match status" value="1"/>
</dbReference>
<dbReference type="Proteomes" id="UP000290289">
    <property type="component" value="Chromosome 9"/>
</dbReference>
<dbReference type="EMBL" id="RDQH01000335">
    <property type="protein sequence ID" value="RXH88461.1"/>
    <property type="molecule type" value="Genomic_DNA"/>
</dbReference>
<feature type="region of interest" description="Disordered" evidence="2">
    <location>
        <begin position="34"/>
        <end position="127"/>
    </location>
</feature>
<dbReference type="KEGG" id="mdm:103443926"/>
<feature type="region of interest" description="Disordered" evidence="2">
    <location>
        <begin position="237"/>
        <end position="282"/>
    </location>
</feature>
<evidence type="ECO:0000313" key="4">
    <source>
        <dbReference type="Proteomes" id="UP000290289"/>
    </source>
</evidence>
<feature type="compositionally biased region" description="Basic and acidic residues" evidence="2">
    <location>
        <begin position="66"/>
        <end position="82"/>
    </location>
</feature>